<protein>
    <recommendedName>
        <fullName evidence="4 11">Trigger factor</fullName>
        <shortName evidence="11">TF</shortName>
        <ecNumber evidence="3 11">5.2.1.8</ecNumber>
    </recommendedName>
    <alternativeName>
        <fullName evidence="10 11">PPIase</fullName>
    </alternativeName>
</protein>
<keyword evidence="11" id="KW-0963">Cytoplasm</keyword>
<feature type="domain" description="Trigger factor C-terminal" evidence="14">
    <location>
        <begin position="274"/>
        <end position="424"/>
    </location>
</feature>
<evidence type="ECO:0000256" key="4">
    <source>
        <dbReference type="ARBA" id="ARBA00016902"/>
    </source>
</evidence>
<dbReference type="FunFam" id="3.10.50.40:FF:000001">
    <property type="entry name" value="Trigger factor"/>
    <property type="match status" value="1"/>
</dbReference>
<dbReference type="GO" id="GO:0003755">
    <property type="term" value="F:peptidyl-prolyl cis-trans isomerase activity"/>
    <property type="evidence" value="ECO:0007669"/>
    <property type="project" value="UniProtKB-UniRule"/>
</dbReference>
<organism evidence="15 16">
    <name type="scientific">Candidatus Accumulibacter vicinus</name>
    <dbReference type="NCBI Taxonomy" id="2954382"/>
    <lineage>
        <taxon>Bacteria</taxon>
        <taxon>Pseudomonadati</taxon>
        <taxon>Pseudomonadota</taxon>
        <taxon>Betaproteobacteria</taxon>
        <taxon>Candidatus Accumulibacter</taxon>
    </lineage>
</organism>
<comment type="function">
    <text evidence="11">Involved in protein export. Acts as a chaperone by maintaining the newly synthesized protein in an open conformation. Functions as a peptidyl-prolyl cis-trans isomerase.</text>
</comment>
<evidence type="ECO:0000313" key="16">
    <source>
        <dbReference type="Proteomes" id="UP000019812"/>
    </source>
</evidence>
<evidence type="ECO:0000259" key="13">
    <source>
        <dbReference type="Pfam" id="PF05697"/>
    </source>
</evidence>
<evidence type="ECO:0000256" key="8">
    <source>
        <dbReference type="ARBA" id="ARBA00023235"/>
    </source>
</evidence>
<dbReference type="Gene3D" id="3.10.50.40">
    <property type="match status" value="1"/>
</dbReference>
<dbReference type="InterPro" id="IPR001179">
    <property type="entry name" value="PPIase_FKBP_dom"/>
</dbReference>
<dbReference type="Pfam" id="PF05697">
    <property type="entry name" value="Trigger_N"/>
    <property type="match status" value="1"/>
</dbReference>
<dbReference type="SUPFAM" id="SSF102735">
    <property type="entry name" value="Trigger factor ribosome-binding domain"/>
    <property type="match status" value="1"/>
</dbReference>
<feature type="domain" description="Trigger factor ribosome-binding bacterial" evidence="13">
    <location>
        <begin position="19"/>
        <end position="153"/>
    </location>
</feature>
<feature type="domain" description="PPIase FKBP-type" evidence="12">
    <location>
        <begin position="166"/>
        <end position="247"/>
    </location>
</feature>
<dbReference type="InterPro" id="IPR037041">
    <property type="entry name" value="Trigger_fac_C_sf"/>
</dbReference>
<dbReference type="Gene3D" id="3.30.70.1050">
    <property type="entry name" value="Trigger factor ribosome-binding domain"/>
    <property type="match status" value="1"/>
</dbReference>
<dbReference type="NCBIfam" id="TIGR00115">
    <property type="entry name" value="tig"/>
    <property type="match status" value="1"/>
</dbReference>
<evidence type="ECO:0000259" key="14">
    <source>
        <dbReference type="Pfam" id="PF05698"/>
    </source>
</evidence>
<dbReference type="Pfam" id="PF05698">
    <property type="entry name" value="Trigger_C"/>
    <property type="match status" value="1"/>
</dbReference>
<comment type="catalytic activity">
    <reaction evidence="1 11">
        <text>[protein]-peptidylproline (omega=180) = [protein]-peptidylproline (omega=0)</text>
        <dbReference type="Rhea" id="RHEA:16237"/>
        <dbReference type="Rhea" id="RHEA-COMP:10747"/>
        <dbReference type="Rhea" id="RHEA-COMP:10748"/>
        <dbReference type="ChEBI" id="CHEBI:83833"/>
        <dbReference type="ChEBI" id="CHEBI:83834"/>
        <dbReference type="EC" id="5.2.1.8"/>
    </reaction>
</comment>
<dbReference type="EC" id="5.2.1.8" evidence="3 11"/>
<evidence type="ECO:0000256" key="6">
    <source>
        <dbReference type="ARBA" id="ARBA00023110"/>
    </source>
</evidence>
<evidence type="ECO:0000313" key="15">
    <source>
        <dbReference type="EMBL" id="KFB69365.1"/>
    </source>
</evidence>
<evidence type="ECO:0000256" key="7">
    <source>
        <dbReference type="ARBA" id="ARBA00023186"/>
    </source>
</evidence>
<dbReference type="InterPro" id="IPR027304">
    <property type="entry name" value="Trigger_fact/SurA_dom_sf"/>
</dbReference>
<sequence length="450" mass="50358">METNAVISDASAPGTPAVSALERRLDLSLSIADFEKEVDQRLKRLSKNMKMPGFRPGKVPVNLARLQYGQQARQEALSEALAQLFSTAVTAQNLRVAGVPKIEVKNSDSPTHLEFSAIFEVYPEIVLHDLDGVEIERPVLDVGPVEIDRTIEILRKQRVRYEPVDRAAAKADQVSIDFLGKRDGEPFAGGQGKDYHFVLGERKMLSDFESAVIGTRPGEAKSFDMTFPAEYFSKELAGQSVTFDISVKEVGEPVLPEVDADFARALGVEDGDLVKMRAEIEDNLKREVRHRLQARIRGQVMDALLQANPVEVPGWLIQRESEHLMQSTRQDMERRGLKAKELPMHPEWFADQARKRVGLGLILSEIVKQYGLEAKPQQVRAMVEEVAQSYEHPEEVVRWHYAQPERLADFKAAAIEDNVVGWVLAKVRVVDKPIAFAELMGQEPSSGDSE</sequence>
<dbReference type="AlphaFoldDB" id="A0A084Y3S1"/>
<dbReference type="GO" id="GO:0051301">
    <property type="term" value="P:cell division"/>
    <property type="evidence" value="ECO:0007669"/>
    <property type="project" value="UniProtKB-KW"/>
</dbReference>
<dbReference type="InterPro" id="IPR036611">
    <property type="entry name" value="Trigger_fac_ribosome-bd_sf"/>
</dbReference>
<evidence type="ECO:0000256" key="11">
    <source>
        <dbReference type="HAMAP-Rule" id="MF_00303"/>
    </source>
</evidence>
<evidence type="ECO:0000256" key="10">
    <source>
        <dbReference type="ARBA" id="ARBA00029986"/>
    </source>
</evidence>
<keyword evidence="6 11" id="KW-0697">Rotamase</keyword>
<dbReference type="PANTHER" id="PTHR30560:SF3">
    <property type="entry name" value="TRIGGER FACTOR-LIKE PROTEIN TIG, CHLOROPLASTIC"/>
    <property type="match status" value="1"/>
</dbReference>
<dbReference type="Gene3D" id="1.10.3120.10">
    <property type="entry name" value="Trigger factor, C-terminal domain"/>
    <property type="match status" value="1"/>
</dbReference>
<evidence type="ECO:0000256" key="9">
    <source>
        <dbReference type="ARBA" id="ARBA00023306"/>
    </source>
</evidence>
<dbReference type="GO" id="GO:0043022">
    <property type="term" value="F:ribosome binding"/>
    <property type="evidence" value="ECO:0007669"/>
    <property type="project" value="TreeGrafter"/>
</dbReference>
<gene>
    <name evidence="11 15" type="primary">tig</name>
    <name evidence="15" type="ORF">CAPSK01_001114</name>
</gene>
<dbReference type="SUPFAM" id="SSF54534">
    <property type="entry name" value="FKBP-like"/>
    <property type="match status" value="1"/>
</dbReference>
<dbReference type="GO" id="GO:0051083">
    <property type="term" value="P:'de novo' cotranslational protein folding"/>
    <property type="evidence" value="ECO:0007669"/>
    <property type="project" value="TreeGrafter"/>
</dbReference>
<dbReference type="Proteomes" id="UP000019812">
    <property type="component" value="Unassembled WGS sequence"/>
</dbReference>
<keyword evidence="5 11" id="KW-0132">Cell division</keyword>
<comment type="subcellular location">
    <subcellularLocation>
        <location evidence="11">Cytoplasm</location>
    </subcellularLocation>
    <text evidence="11">About half TF is bound to the ribosome near the polypeptide exit tunnel while the other half is free in the cytoplasm.</text>
</comment>
<proteinExistence type="inferred from homology"/>
<evidence type="ECO:0000256" key="5">
    <source>
        <dbReference type="ARBA" id="ARBA00022618"/>
    </source>
</evidence>
<dbReference type="RefSeq" id="WP_273703107.1">
    <property type="nucleotide sequence ID" value="NZ_JDSS02000016.1"/>
</dbReference>
<dbReference type="PIRSF" id="PIRSF003095">
    <property type="entry name" value="Trigger_factor"/>
    <property type="match status" value="1"/>
</dbReference>
<dbReference type="GO" id="GO:0044183">
    <property type="term" value="F:protein folding chaperone"/>
    <property type="evidence" value="ECO:0007669"/>
    <property type="project" value="TreeGrafter"/>
</dbReference>
<accession>A0A084Y3S1</accession>
<dbReference type="InterPro" id="IPR008880">
    <property type="entry name" value="Trigger_fac_C"/>
</dbReference>
<dbReference type="GO" id="GO:0043335">
    <property type="term" value="P:protein unfolding"/>
    <property type="evidence" value="ECO:0007669"/>
    <property type="project" value="TreeGrafter"/>
</dbReference>
<dbReference type="STRING" id="1457154.CAPSK01_001114"/>
<evidence type="ECO:0000256" key="1">
    <source>
        <dbReference type="ARBA" id="ARBA00000971"/>
    </source>
</evidence>
<keyword evidence="7 11" id="KW-0143">Chaperone</keyword>
<dbReference type="EMBL" id="JDSS02000016">
    <property type="protein sequence ID" value="KFB69365.1"/>
    <property type="molecule type" value="Genomic_DNA"/>
</dbReference>
<dbReference type="GO" id="GO:0015031">
    <property type="term" value="P:protein transport"/>
    <property type="evidence" value="ECO:0007669"/>
    <property type="project" value="UniProtKB-UniRule"/>
</dbReference>
<dbReference type="InterPro" id="IPR008881">
    <property type="entry name" value="Trigger_fac_ribosome-bd_bac"/>
</dbReference>
<evidence type="ECO:0000259" key="12">
    <source>
        <dbReference type="Pfam" id="PF00254"/>
    </source>
</evidence>
<dbReference type="InterPro" id="IPR046357">
    <property type="entry name" value="PPIase_dom_sf"/>
</dbReference>
<dbReference type="GO" id="GO:0005737">
    <property type="term" value="C:cytoplasm"/>
    <property type="evidence" value="ECO:0007669"/>
    <property type="project" value="UniProtKB-SubCell"/>
</dbReference>
<evidence type="ECO:0000256" key="2">
    <source>
        <dbReference type="ARBA" id="ARBA00005464"/>
    </source>
</evidence>
<keyword evidence="9 11" id="KW-0131">Cell cycle</keyword>
<name>A0A084Y3S1_9PROT</name>
<dbReference type="PANTHER" id="PTHR30560">
    <property type="entry name" value="TRIGGER FACTOR CHAPERONE AND PEPTIDYL-PROLYL CIS/TRANS ISOMERASE"/>
    <property type="match status" value="1"/>
</dbReference>
<dbReference type="SUPFAM" id="SSF109998">
    <property type="entry name" value="Triger factor/SurA peptide-binding domain-like"/>
    <property type="match status" value="1"/>
</dbReference>
<comment type="similarity">
    <text evidence="2 11">Belongs to the FKBP-type PPIase family. Tig subfamily.</text>
</comment>
<comment type="caution">
    <text evidence="15">The sequence shown here is derived from an EMBL/GenBank/DDBJ whole genome shotgun (WGS) entry which is preliminary data.</text>
</comment>
<dbReference type="InterPro" id="IPR005215">
    <property type="entry name" value="Trig_fac"/>
</dbReference>
<dbReference type="Pfam" id="PF00254">
    <property type="entry name" value="FKBP_C"/>
    <property type="match status" value="1"/>
</dbReference>
<keyword evidence="8 11" id="KW-0413">Isomerase</keyword>
<evidence type="ECO:0000256" key="3">
    <source>
        <dbReference type="ARBA" id="ARBA00013194"/>
    </source>
</evidence>
<comment type="domain">
    <text evidence="11">Consists of 3 domains; the N-terminus binds the ribosome, the middle domain has PPIase activity, while the C-terminus has intrinsic chaperone activity on its own.</text>
</comment>
<dbReference type="HAMAP" id="MF_00303">
    <property type="entry name" value="Trigger_factor_Tig"/>
    <property type="match status" value="1"/>
</dbReference>
<reference evidence="15 16" key="1">
    <citation type="submission" date="2014-07" db="EMBL/GenBank/DDBJ databases">
        <title>Expanding our view of genomic diversity in Candidatus Accumulibacter clades.</title>
        <authorList>
            <person name="Skennerton C.T."/>
            <person name="Barr J.J."/>
            <person name="Slater F.R."/>
            <person name="Bond P.L."/>
            <person name="Tyson G.W."/>
        </authorList>
    </citation>
    <scope>NUCLEOTIDE SEQUENCE [LARGE SCALE GENOMIC DNA]</scope>
    <source>
        <strain evidence="16">SK-01</strain>
    </source>
</reference>